<dbReference type="EMBL" id="MKHE01000001">
    <property type="protein sequence ID" value="OWK18022.1"/>
    <property type="molecule type" value="Genomic_DNA"/>
</dbReference>
<dbReference type="AlphaFoldDB" id="A0A212DIM1"/>
<keyword evidence="3" id="KW-1185">Reference proteome</keyword>
<reference evidence="2 3" key="1">
    <citation type="journal article" date="2018" name="Mol. Genet. Genomics">
        <title>The red deer Cervus elaphus genome CerEla1.0: sequencing, annotating, genes, and chromosomes.</title>
        <authorList>
            <person name="Bana N.A."/>
            <person name="Nyiri A."/>
            <person name="Nagy J."/>
            <person name="Frank K."/>
            <person name="Nagy T."/>
            <person name="Steger V."/>
            <person name="Schiller M."/>
            <person name="Lakatos P."/>
            <person name="Sugar L."/>
            <person name="Horn P."/>
            <person name="Barta E."/>
            <person name="Orosz L."/>
        </authorList>
    </citation>
    <scope>NUCLEOTIDE SEQUENCE [LARGE SCALE GENOMIC DNA]</scope>
    <source>
        <strain evidence="2">Hungarian</strain>
    </source>
</reference>
<name>A0A212DIM1_CEREH</name>
<evidence type="ECO:0000256" key="1">
    <source>
        <dbReference type="SAM" id="MobiDB-lite"/>
    </source>
</evidence>
<dbReference type="Pfam" id="PF05918">
    <property type="entry name" value="API5"/>
    <property type="match status" value="1"/>
</dbReference>
<sequence>MRDLFHIPPSYKSTVTLSWKPVQKVELGQKRTSEDTTSGSPPKKSSAGPKRDARQIYNPPSGKYSSNLSNFNY</sequence>
<comment type="caution">
    <text evidence="2">The sequence shown here is derived from an EMBL/GenBank/DDBJ whole genome shotgun (WGS) entry which is preliminary data.</text>
</comment>
<accession>A0A212DIM1</accession>
<evidence type="ECO:0000313" key="3">
    <source>
        <dbReference type="Proteomes" id="UP000242450"/>
    </source>
</evidence>
<feature type="compositionally biased region" description="Polar residues" evidence="1">
    <location>
        <begin position="63"/>
        <end position="73"/>
    </location>
</feature>
<feature type="compositionally biased region" description="Low complexity" evidence="1">
    <location>
        <begin position="38"/>
        <end position="48"/>
    </location>
</feature>
<dbReference type="OrthoDB" id="19224at2759"/>
<protein>
    <submittedName>
        <fullName evidence="2">API5</fullName>
    </submittedName>
</protein>
<evidence type="ECO:0000313" key="2">
    <source>
        <dbReference type="EMBL" id="OWK18022.1"/>
    </source>
</evidence>
<feature type="region of interest" description="Disordered" evidence="1">
    <location>
        <begin position="22"/>
        <end position="73"/>
    </location>
</feature>
<organism evidence="2 3">
    <name type="scientific">Cervus elaphus hippelaphus</name>
    <name type="common">European red deer</name>
    <dbReference type="NCBI Taxonomy" id="46360"/>
    <lineage>
        <taxon>Eukaryota</taxon>
        <taxon>Metazoa</taxon>
        <taxon>Chordata</taxon>
        <taxon>Craniata</taxon>
        <taxon>Vertebrata</taxon>
        <taxon>Euteleostomi</taxon>
        <taxon>Mammalia</taxon>
        <taxon>Eutheria</taxon>
        <taxon>Laurasiatheria</taxon>
        <taxon>Artiodactyla</taxon>
        <taxon>Ruminantia</taxon>
        <taxon>Pecora</taxon>
        <taxon>Cervidae</taxon>
        <taxon>Cervinae</taxon>
        <taxon>Cervus</taxon>
    </lineage>
</organism>
<feature type="non-terminal residue" evidence="2">
    <location>
        <position position="73"/>
    </location>
</feature>
<gene>
    <name evidence="2" type="ORF">Celaphus_00009330</name>
</gene>
<proteinExistence type="predicted"/>
<dbReference type="InterPro" id="IPR008383">
    <property type="entry name" value="API5"/>
</dbReference>
<dbReference type="Proteomes" id="UP000242450">
    <property type="component" value="Chromosome 1"/>
</dbReference>